<evidence type="ECO:0000313" key="2">
    <source>
        <dbReference type="EMBL" id="KPI37842.1"/>
    </source>
</evidence>
<feature type="chain" id="PRO_5005872953" evidence="1">
    <location>
        <begin position="23"/>
        <end position="230"/>
    </location>
</feature>
<feature type="signal peptide" evidence="1">
    <location>
        <begin position="1"/>
        <end position="22"/>
    </location>
</feature>
<evidence type="ECO:0000256" key="1">
    <source>
        <dbReference type="SAM" id="SignalP"/>
    </source>
</evidence>
<accession>A0A0N1H1B3</accession>
<protein>
    <submittedName>
        <fullName evidence="2">Uncharacterized protein</fullName>
    </submittedName>
</protein>
<sequence>MAFSAKVLALLVPCYLQWCAAAAPQLTSIPTRLPSIPTRSADNALALEAQAMVTGLPDYWAPTETNSDGLPVLTINRTAVSTATLTGQAVAEAIPTAAMAGGRDFDDFFKPEPEPVYVVPGSGPNDSPSIVVGNPVKRNADKPTCTELVEECRRSGRWDCGWEWLDPANCDPIVSYQETGVALLNANAIPARNDTIKVDCNDYCADWLVKCVKKEDQSLNNYGCVCTYML</sequence>
<proteinExistence type="predicted"/>
<keyword evidence="1" id="KW-0732">Signal</keyword>
<name>A0A0N1H1B3_9EURO</name>
<comment type="caution">
    <text evidence="2">The sequence shown here is derived from an EMBL/GenBank/DDBJ whole genome shotgun (WGS) entry which is preliminary data.</text>
</comment>
<keyword evidence="3" id="KW-1185">Reference proteome</keyword>
<reference evidence="2 3" key="1">
    <citation type="submission" date="2015-06" db="EMBL/GenBank/DDBJ databases">
        <title>Draft genome of the ant-associated black yeast Phialophora attae CBS 131958.</title>
        <authorList>
            <person name="Moreno L.F."/>
            <person name="Stielow B.J."/>
            <person name="de Hoog S."/>
            <person name="Vicente V.A."/>
            <person name="Weiss V.A."/>
            <person name="de Vries M."/>
            <person name="Cruz L.M."/>
            <person name="Souza E.M."/>
        </authorList>
    </citation>
    <scope>NUCLEOTIDE SEQUENCE [LARGE SCALE GENOMIC DNA]</scope>
    <source>
        <strain evidence="2 3">CBS 131958</strain>
    </source>
</reference>
<gene>
    <name evidence="2" type="ORF">AB675_3217</name>
</gene>
<organism evidence="2 3">
    <name type="scientific">Cyphellophora attinorum</name>
    <dbReference type="NCBI Taxonomy" id="1664694"/>
    <lineage>
        <taxon>Eukaryota</taxon>
        <taxon>Fungi</taxon>
        <taxon>Dikarya</taxon>
        <taxon>Ascomycota</taxon>
        <taxon>Pezizomycotina</taxon>
        <taxon>Eurotiomycetes</taxon>
        <taxon>Chaetothyriomycetidae</taxon>
        <taxon>Chaetothyriales</taxon>
        <taxon>Cyphellophoraceae</taxon>
        <taxon>Cyphellophora</taxon>
    </lineage>
</organism>
<dbReference type="AlphaFoldDB" id="A0A0N1H1B3"/>
<dbReference type="Proteomes" id="UP000038010">
    <property type="component" value="Unassembled WGS sequence"/>
</dbReference>
<evidence type="ECO:0000313" key="3">
    <source>
        <dbReference type="Proteomes" id="UP000038010"/>
    </source>
</evidence>
<dbReference type="GeneID" id="28735128"/>
<dbReference type="EMBL" id="LFJN01000021">
    <property type="protein sequence ID" value="KPI37842.1"/>
    <property type="molecule type" value="Genomic_DNA"/>
</dbReference>
<dbReference type="RefSeq" id="XP_017997805.1">
    <property type="nucleotide sequence ID" value="XM_018143249.1"/>
</dbReference>
<dbReference type="VEuPathDB" id="FungiDB:AB675_3217"/>